<reference evidence="2" key="1">
    <citation type="journal article" date="2015" name="Nature">
        <title>Complex archaea that bridge the gap between prokaryotes and eukaryotes.</title>
        <authorList>
            <person name="Spang A."/>
            <person name="Saw J.H."/>
            <person name="Jorgensen S.L."/>
            <person name="Zaremba-Niedzwiedzka K."/>
            <person name="Martijn J."/>
            <person name="Lind A.E."/>
            <person name="van Eijk R."/>
            <person name="Schleper C."/>
            <person name="Guy L."/>
            <person name="Ettema T.J."/>
        </authorList>
    </citation>
    <scope>NUCLEOTIDE SEQUENCE</scope>
</reference>
<accession>A0A0F9EZ09</accession>
<comment type="caution">
    <text evidence="2">The sequence shown here is derived from an EMBL/GenBank/DDBJ whole genome shotgun (WGS) entry which is preliminary data.</text>
</comment>
<feature type="non-terminal residue" evidence="2">
    <location>
        <position position="101"/>
    </location>
</feature>
<dbReference type="AlphaFoldDB" id="A0A0F9EZ09"/>
<dbReference type="EMBL" id="LAZR01034878">
    <property type="protein sequence ID" value="KKL29053.1"/>
    <property type="molecule type" value="Genomic_DNA"/>
</dbReference>
<organism evidence="2">
    <name type="scientific">marine sediment metagenome</name>
    <dbReference type="NCBI Taxonomy" id="412755"/>
    <lineage>
        <taxon>unclassified sequences</taxon>
        <taxon>metagenomes</taxon>
        <taxon>ecological metagenomes</taxon>
    </lineage>
</organism>
<evidence type="ECO:0000256" key="1">
    <source>
        <dbReference type="SAM" id="MobiDB-lite"/>
    </source>
</evidence>
<sequence>MDEESFQHLLTSEGKQKRRQELFDRERPDAAAPKELRGVFDPGSASDDAAPPKEVCDYRGPWLGIRCVREAGHPGEHHCSGLPPELDGAPKEEPPISQALI</sequence>
<proteinExistence type="predicted"/>
<feature type="region of interest" description="Disordered" evidence="1">
    <location>
        <begin position="1"/>
        <end position="55"/>
    </location>
</feature>
<evidence type="ECO:0000313" key="2">
    <source>
        <dbReference type="EMBL" id="KKL29053.1"/>
    </source>
</evidence>
<name>A0A0F9EZ09_9ZZZZ</name>
<feature type="region of interest" description="Disordered" evidence="1">
    <location>
        <begin position="73"/>
        <end position="101"/>
    </location>
</feature>
<gene>
    <name evidence="2" type="ORF">LCGC14_2368950</name>
</gene>
<protein>
    <submittedName>
        <fullName evidence="2">Uncharacterized protein</fullName>
    </submittedName>
</protein>
<feature type="compositionally biased region" description="Basic and acidic residues" evidence="1">
    <location>
        <begin position="19"/>
        <end position="38"/>
    </location>
</feature>